<dbReference type="InterPro" id="IPR036388">
    <property type="entry name" value="WH-like_DNA-bd_sf"/>
</dbReference>
<evidence type="ECO:0000256" key="2">
    <source>
        <dbReference type="ARBA" id="ARBA00023125"/>
    </source>
</evidence>
<evidence type="ECO:0000259" key="4">
    <source>
        <dbReference type="PROSITE" id="PS50043"/>
    </source>
</evidence>
<keyword evidence="6" id="KW-1185">Reference proteome</keyword>
<name>A0ABX6YIC7_9MICO</name>
<dbReference type="PANTHER" id="PTHR44688:SF16">
    <property type="entry name" value="DNA-BINDING TRANSCRIPTIONAL ACTIVATOR DEVR_DOSR"/>
    <property type="match status" value="1"/>
</dbReference>
<dbReference type="EMBL" id="CP061169">
    <property type="protein sequence ID" value="QPZ38557.1"/>
    <property type="molecule type" value="Genomic_DNA"/>
</dbReference>
<accession>A0ABX6YIC7</accession>
<keyword evidence="3" id="KW-0804">Transcription</keyword>
<feature type="domain" description="HTH luxR-type" evidence="4">
    <location>
        <begin position="350"/>
        <end position="415"/>
    </location>
</feature>
<organism evidence="5 6">
    <name type="scientific">Paramicrobacterium chengjingii</name>
    <dbReference type="NCBI Taxonomy" id="2769067"/>
    <lineage>
        <taxon>Bacteria</taxon>
        <taxon>Bacillati</taxon>
        <taxon>Actinomycetota</taxon>
        <taxon>Actinomycetes</taxon>
        <taxon>Micrococcales</taxon>
        <taxon>Microbacteriaceae</taxon>
        <taxon>Paramicrobacterium</taxon>
    </lineage>
</organism>
<dbReference type="PANTHER" id="PTHR44688">
    <property type="entry name" value="DNA-BINDING TRANSCRIPTIONAL ACTIVATOR DEVR_DOSR"/>
    <property type="match status" value="1"/>
</dbReference>
<dbReference type="SUPFAM" id="SSF55874">
    <property type="entry name" value="ATPase domain of HSP90 chaperone/DNA topoisomerase II/histidine kinase"/>
    <property type="match status" value="1"/>
</dbReference>
<evidence type="ECO:0000313" key="6">
    <source>
        <dbReference type="Proteomes" id="UP000662814"/>
    </source>
</evidence>
<dbReference type="InterPro" id="IPR000792">
    <property type="entry name" value="Tscrpt_reg_LuxR_C"/>
</dbReference>
<dbReference type="RefSeq" id="WP_166986149.1">
    <property type="nucleotide sequence ID" value="NZ_CP061169.1"/>
</dbReference>
<dbReference type="SUPFAM" id="SSF46894">
    <property type="entry name" value="C-terminal effector domain of the bipartite response regulators"/>
    <property type="match status" value="1"/>
</dbReference>
<dbReference type="Gene3D" id="3.30.565.10">
    <property type="entry name" value="Histidine kinase-like ATPase, C-terminal domain"/>
    <property type="match status" value="1"/>
</dbReference>
<sequence>MSTVQPNDSFLRGLVDLMSMPTRDIPRGLSALLTPHLAHSALIILTADGAGGHRQEVGDPAFLAGVTALELDQMRRDAPNVESVKRTTLQMRDGLRPALHAHARNGALLLIADPGSSDADDLVLATWNIVALYVQKRADEGSPHYLQHARAAAGVRMEALTELSDEYSTTLESVLSALRSTLLDDASARNRAIALASGGLVHLRTATDKARTFTEEPVTTAFARLQDDLRPITRYLDIDVQFVEPPADGRPLPGEVAHGARAVVRGTILALTDLPDVSKVRVQWDCDGTNLLVNVRDDGPGDHSETSTLLRFVRERVRALDGHLAVDATPGWGTEMAIVVPLDPPSSGIVSSAMANLRPREIQVIDLLAAGHRNRSIAERLGISENTVKFHVSRILRKLGASSRSEAISMLYADRRA</sequence>
<dbReference type="Pfam" id="PF00196">
    <property type="entry name" value="GerE"/>
    <property type="match status" value="1"/>
</dbReference>
<dbReference type="Gene3D" id="1.10.10.10">
    <property type="entry name" value="Winged helix-like DNA-binding domain superfamily/Winged helix DNA-binding domain"/>
    <property type="match status" value="1"/>
</dbReference>
<dbReference type="PROSITE" id="PS00622">
    <property type="entry name" value="HTH_LUXR_1"/>
    <property type="match status" value="1"/>
</dbReference>
<dbReference type="InterPro" id="IPR016032">
    <property type="entry name" value="Sig_transdc_resp-reg_C-effctor"/>
</dbReference>
<dbReference type="PRINTS" id="PR00038">
    <property type="entry name" value="HTHLUXR"/>
</dbReference>
<dbReference type="SMART" id="SM00421">
    <property type="entry name" value="HTH_LUXR"/>
    <property type="match status" value="1"/>
</dbReference>
<dbReference type="InterPro" id="IPR036890">
    <property type="entry name" value="HATPase_C_sf"/>
</dbReference>
<evidence type="ECO:0000313" key="5">
    <source>
        <dbReference type="EMBL" id="QPZ38557.1"/>
    </source>
</evidence>
<evidence type="ECO:0000256" key="3">
    <source>
        <dbReference type="ARBA" id="ARBA00023163"/>
    </source>
</evidence>
<evidence type="ECO:0000256" key="1">
    <source>
        <dbReference type="ARBA" id="ARBA00023015"/>
    </source>
</evidence>
<protein>
    <recommendedName>
        <fullName evidence="4">HTH luxR-type domain-containing protein</fullName>
    </recommendedName>
</protein>
<gene>
    <name evidence="5" type="ORF">HCR76_00105</name>
</gene>
<dbReference type="PROSITE" id="PS50043">
    <property type="entry name" value="HTH_LUXR_2"/>
    <property type="match status" value="1"/>
</dbReference>
<dbReference type="Proteomes" id="UP000662814">
    <property type="component" value="Chromosome"/>
</dbReference>
<keyword evidence="2" id="KW-0238">DNA-binding</keyword>
<proteinExistence type="predicted"/>
<reference evidence="5 6" key="1">
    <citation type="submission" date="2020-12" db="EMBL/GenBank/DDBJ databases">
        <title>Microbacterium sp. HY060.</title>
        <authorList>
            <person name="Zhou J."/>
        </authorList>
    </citation>
    <scope>NUCLEOTIDE SEQUENCE [LARGE SCALE GENOMIC DNA]</scope>
    <source>
        <strain evidence="5 6">HY60</strain>
    </source>
</reference>
<keyword evidence="1" id="KW-0805">Transcription regulation</keyword>
<dbReference type="CDD" id="cd06170">
    <property type="entry name" value="LuxR_C_like"/>
    <property type="match status" value="1"/>
</dbReference>